<name>A0AAD8HWX9_9APIA</name>
<comment type="catalytic activity">
    <reaction evidence="7">
        <text>ATP + H2O = ADP + phosphate + H(+)</text>
        <dbReference type="Rhea" id="RHEA:13065"/>
        <dbReference type="ChEBI" id="CHEBI:15377"/>
        <dbReference type="ChEBI" id="CHEBI:15378"/>
        <dbReference type="ChEBI" id="CHEBI:30616"/>
        <dbReference type="ChEBI" id="CHEBI:43474"/>
        <dbReference type="ChEBI" id="CHEBI:456216"/>
        <dbReference type="EC" id="3.6.4.13"/>
    </reaction>
</comment>
<evidence type="ECO:0000313" key="12">
    <source>
        <dbReference type="EMBL" id="KAK1374796.1"/>
    </source>
</evidence>
<sequence length="763" mass="86214">MNIIFLVEHSKPIPRFLQTLISVRHMGGGPRTFPGGLNKWQWKRLHEKKARDKESKLLDQEKQLYQARIRSDIRAKIDDSSRQIESNYNPITPKDHIKALADRFMKEGAEDLWNEDDGPVKVPTFKPNDAPAGVRNERFRDPRNLTGNFEVGGFGGMSNLSKPRFYSAGASVRKRPGRYKFRGNDSSSSDNDDGSEFEGEGNLGRNVKWPRFGTNGIVEDEEGGEEEMRGKKMAGSSAALGKYDRKTKKRIPLNVLENEDDLSQHVEMIKKEFSKRNLVELEEKDDEEESIMSEKRFDEFDVSPLTVKALTTAGYVQMTKVQEATITACLEGKDAVVKAKTGTGKSAAFLLPAIETVLKASRLKSRLRVPPVYVLILCPTRELASQISAEANVLIKYHDGIGVQTLVGGTRFKVDQKRLESDPCQIIVATPGRLLDHIENKSGLSTRLMGLHLLVVDEADHLLDLGFRKDMEKIVDCLPRQRQSLLFSATIPKEVRRVSQLVLKREHAYIDTIGLGLDTHAKVNQSYLVVPHEQNFQMVLHLLKEHISQVVDYKVIVFCTTAMMASLMFTLLRELRLNVREMHSRKPQLYRTRISDEFKESKRLILITSDVSARGMNYPDVTLVIQVGIPSDRANYIHRLGRTGREGKAGEGILLVAPWEEHFLDEIKDLPLAKISLPQLDPDMISKVEDSMAKVDGSIKEAAYHAWLGYYNSNREIGRDKTTLVELASKFCDSIGLQRPPALFRKTALKMGLKDIDGIRIRK</sequence>
<dbReference type="Pfam" id="PF00270">
    <property type="entry name" value="DEAD"/>
    <property type="match status" value="1"/>
</dbReference>
<dbReference type="PROSITE" id="PS51195">
    <property type="entry name" value="Q_MOTIF"/>
    <property type="match status" value="1"/>
</dbReference>
<evidence type="ECO:0000259" key="9">
    <source>
        <dbReference type="PROSITE" id="PS51192"/>
    </source>
</evidence>
<dbReference type="GO" id="GO:0005524">
    <property type="term" value="F:ATP binding"/>
    <property type="evidence" value="ECO:0007669"/>
    <property type="project" value="UniProtKB-UniRule"/>
</dbReference>
<accession>A0AAD8HWX9</accession>
<dbReference type="AlphaFoldDB" id="A0AAD8HWX9"/>
<dbReference type="InterPro" id="IPR014001">
    <property type="entry name" value="Helicase_ATP-bd"/>
</dbReference>
<comment type="domain">
    <text evidence="7">The Q motif is unique to and characteristic of the DEAD box family of RNA helicases and controls ATP binding and hydrolysis.</text>
</comment>
<dbReference type="InterPro" id="IPR014014">
    <property type="entry name" value="RNA_helicase_DEAD_Q_motif"/>
</dbReference>
<evidence type="ECO:0000259" key="10">
    <source>
        <dbReference type="PROSITE" id="PS51194"/>
    </source>
</evidence>
<evidence type="ECO:0000259" key="11">
    <source>
        <dbReference type="PROSITE" id="PS51195"/>
    </source>
</evidence>
<proteinExistence type="inferred from homology"/>
<feature type="region of interest" description="Disordered" evidence="8">
    <location>
        <begin position="221"/>
        <end position="241"/>
    </location>
</feature>
<dbReference type="SUPFAM" id="SSF52540">
    <property type="entry name" value="P-loop containing nucleoside triphosphate hydrolases"/>
    <property type="match status" value="1"/>
</dbReference>
<reference evidence="12" key="1">
    <citation type="submission" date="2023-02" db="EMBL/GenBank/DDBJ databases">
        <title>Genome of toxic invasive species Heracleum sosnowskyi carries increased number of genes despite the absence of recent whole-genome duplications.</title>
        <authorList>
            <person name="Schelkunov M."/>
            <person name="Shtratnikova V."/>
            <person name="Makarenko M."/>
            <person name="Klepikova A."/>
            <person name="Omelchenko D."/>
            <person name="Novikova G."/>
            <person name="Obukhova E."/>
            <person name="Bogdanov V."/>
            <person name="Penin A."/>
            <person name="Logacheva M."/>
        </authorList>
    </citation>
    <scope>NUCLEOTIDE SEQUENCE</scope>
    <source>
        <strain evidence="12">Hsosn_3</strain>
        <tissue evidence="12">Leaf</tissue>
    </source>
</reference>
<keyword evidence="5 7" id="KW-0694">RNA-binding</keyword>
<protein>
    <recommendedName>
        <fullName evidence="7">ATP-dependent RNA helicase</fullName>
        <ecNumber evidence="7">3.6.4.13</ecNumber>
    </recommendedName>
</protein>
<feature type="domain" description="DEAD-box RNA helicase Q" evidence="11">
    <location>
        <begin position="295"/>
        <end position="323"/>
    </location>
</feature>
<keyword evidence="4 7" id="KW-0067">ATP-binding</keyword>
<reference evidence="12" key="2">
    <citation type="submission" date="2023-05" db="EMBL/GenBank/DDBJ databases">
        <authorList>
            <person name="Schelkunov M.I."/>
        </authorList>
    </citation>
    <scope>NUCLEOTIDE SEQUENCE</scope>
    <source>
        <strain evidence="12">Hsosn_3</strain>
        <tissue evidence="12">Leaf</tissue>
    </source>
</reference>
<evidence type="ECO:0000256" key="7">
    <source>
        <dbReference type="RuleBase" id="RU365068"/>
    </source>
</evidence>
<dbReference type="PROSITE" id="PS51192">
    <property type="entry name" value="HELICASE_ATP_BIND_1"/>
    <property type="match status" value="1"/>
</dbReference>
<evidence type="ECO:0000256" key="3">
    <source>
        <dbReference type="ARBA" id="ARBA00022806"/>
    </source>
</evidence>
<evidence type="ECO:0000256" key="5">
    <source>
        <dbReference type="ARBA" id="ARBA00022884"/>
    </source>
</evidence>
<keyword evidence="3 7" id="KW-0347">Helicase</keyword>
<dbReference type="Proteomes" id="UP001237642">
    <property type="component" value="Unassembled WGS sequence"/>
</dbReference>
<dbReference type="SMART" id="SM00490">
    <property type="entry name" value="HELICc"/>
    <property type="match status" value="1"/>
</dbReference>
<feature type="region of interest" description="Disordered" evidence="8">
    <location>
        <begin position="176"/>
        <end position="208"/>
    </location>
</feature>
<evidence type="ECO:0000256" key="8">
    <source>
        <dbReference type="SAM" id="MobiDB-lite"/>
    </source>
</evidence>
<evidence type="ECO:0000256" key="2">
    <source>
        <dbReference type="ARBA" id="ARBA00022801"/>
    </source>
</evidence>
<keyword evidence="1 7" id="KW-0547">Nucleotide-binding</keyword>
<feature type="domain" description="Helicase ATP-binding" evidence="9">
    <location>
        <begin position="326"/>
        <end position="509"/>
    </location>
</feature>
<dbReference type="Pfam" id="PF00271">
    <property type="entry name" value="Helicase_C"/>
    <property type="match status" value="1"/>
</dbReference>
<dbReference type="SMART" id="SM00487">
    <property type="entry name" value="DEXDc"/>
    <property type="match status" value="1"/>
</dbReference>
<feature type="short sequence motif" description="Q motif" evidence="6">
    <location>
        <begin position="295"/>
        <end position="323"/>
    </location>
</feature>
<dbReference type="Gene3D" id="3.40.50.300">
    <property type="entry name" value="P-loop containing nucleotide triphosphate hydrolases"/>
    <property type="match status" value="2"/>
</dbReference>
<comment type="caution">
    <text evidence="12">The sequence shown here is derived from an EMBL/GenBank/DDBJ whole genome shotgun (WGS) entry which is preliminary data.</text>
</comment>
<dbReference type="EMBL" id="JAUIZM010000007">
    <property type="protein sequence ID" value="KAK1374796.1"/>
    <property type="molecule type" value="Genomic_DNA"/>
</dbReference>
<gene>
    <name evidence="12" type="ORF">POM88_030989</name>
</gene>
<keyword evidence="2 7" id="KW-0378">Hydrolase</keyword>
<evidence type="ECO:0000313" key="13">
    <source>
        <dbReference type="Proteomes" id="UP001237642"/>
    </source>
</evidence>
<feature type="compositionally biased region" description="Acidic residues" evidence="8">
    <location>
        <begin position="190"/>
        <end position="199"/>
    </location>
</feature>
<evidence type="ECO:0000256" key="4">
    <source>
        <dbReference type="ARBA" id="ARBA00022840"/>
    </source>
</evidence>
<dbReference type="PROSITE" id="PS51194">
    <property type="entry name" value="HELICASE_CTER"/>
    <property type="match status" value="1"/>
</dbReference>
<dbReference type="InterPro" id="IPR001650">
    <property type="entry name" value="Helicase_C-like"/>
</dbReference>
<dbReference type="InterPro" id="IPR027417">
    <property type="entry name" value="P-loop_NTPase"/>
</dbReference>
<dbReference type="CDD" id="cd18787">
    <property type="entry name" value="SF2_C_DEAD"/>
    <property type="match status" value="1"/>
</dbReference>
<comment type="function">
    <text evidence="7">RNA helicase.</text>
</comment>
<dbReference type="PANTHER" id="PTHR24031">
    <property type="entry name" value="RNA HELICASE"/>
    <property type="match status" value="1"/>
</dbReference>
<dbReference type="GO" id="GO:0003723">
    <property type="term" value="F:RNA binding"/>
    <property type="evidence" value="ECO:0007669"/>
    <property type="project" value="UniProtKB-UniRule"/>
</dbReference>
<feature type="domain" description="Helicase C-terminal" evidence="10">
    <location>
        <begin position="542"/>
        <end position="692"/>
    </location>
</feature>
<feature type="region of interest" description="Disordered" evidence="8">
    <location>
        <begin position="115"/>
        <end position="140"/>
    </location>
</feature>
<evidence type="ECO:0000256" key="6">
    <source>
        <dbReference type="PROSITE-ProRule" id="PRU00552"/>
    </source>
</evidence>
<comment type="similarity">
    <text evidence="7">Belongs to the DEAD box helicase family.</text>
</comment>
<evidence type="ECO:0000256" key="1">
    <source>
        <dbReference type="ARBA" id="ARBA00022741"/>
    </source>
</evidence>
<dbReference type="EC" id="3.6.4.13" evidence="7"/>
<keyword evidence="13" id="KW-1185">Reference proteome</keyword>
<dbReference type="GO" id="GO:0003724">
    <property type="term" value="F:RNA helicase activity"/>
    <property type="evidence" value="ECO:0007669"/>
    <property type="project" value="UniProtKB-EC"/>
</dbReference>
<dbReference type="GO" id="GO:0016787">
    <property type="term" value="F:hydrolase activity"/>
    <property type="evidence" value="ECO:0007669"/>
    <property type="project" value="UniProtKB-KW"/>
</dbReference>
<dbReference type="InterPro" id="IPR011545">
    <property type="entry name" value="DEAD/DEAH_box_helicase_dom"/>
</dbReference>
<organism evidence="12 13">
    <name type="scientific">Heracleum sosnowskyi</name>
    <dbReference type="NCBI Taxonomy" id="360622"/>
    <lineage>
        <taxon>Eukaryota</taxon>
        <taxon>Viridiplantae</taxon>
        <taxon>Streptophyta</taxon>
        <taxon>Embryophyta</taxon>
        <taxon>Tracheophyta</taxon>
        <taxon>Spermatophyta</taxon>
        <taxon>Magnoliopsida</taxon>
        <taxon>eudicotyledons</taxon>
        <taxon>Gunneridae</taxon>
        <taxon>Pentapetalae</taxon>
        <taxon>asterids</taxon>
        <taxon>campanulids</taxon>
        <taxon>Apiales</taxon>
        <taxon>Apiaceae</taxon>
        <taxon>Apioideae</taxon>
        <taxon>apioid superclade</taxon>
        <taxon>Tordylieae</taxon>
        <taxon>Tordyliinae</taxon>
        <taxon>Heracleum</taxon>
    </lineage>
</organism>